<dbReference type="AlphaFoldDB" id="A0A7Y0BS87"/>
<evidence type="ECO:0000259" key="3">
    <source>
        <dbReference type="PROSITE" id="PS51186"/>
    </source>
</evidence>
<keyword evidence="2" id="KW-0012">Acyltransferase</keyword>
<sequence length="188" mass="20326">MILRLASPADAAALADLGRRAVTAKFVHLYKPEDFATFLGQAHSDAKVASEIADPGMRIAVIEEDGALIAFCKLVLSSTLSEGYSDAARPLELKQLYTDPARIGGGLGKRLMDWALAQAALEGADEVQLTVYSENVEAQRFYHRYGFAKIADIEFWVGNHCDPEFLYARKMTSKIDGAGGSLADAAQV</sequence>
<dbReference type="InterPro" id="IPR016181">
    <property type="entry name" value="Acyl_CoA_acyltransferase"/>
</dbReference>
<evidence type="ECO:0000313" key="4">
    <source>
        <dbReference type="EMBL" id="NML95564.1"/>
    </source>
</evidence>
<dbReference type="Proteomes" id="UP000583556">
    <property type="component" value="Unassembled WGS sequence"/>
</dbReference>
<dbReference type="PANTHER" id="PTHR43877">
    <property type="entry name" value="AMINOALKYLPHOSPHONATE N-ACETYLTRANSFERASE-RELATED-RELATED"/>
    <property type="match status" value="1"/>
</dbReference>
<evidence type="ECO:0000256" key="2">
    <source>
        <dbReference type="ARBA" id="ARBA00023315"/>
    </source>
</evidence>
<dbReference type="RefSeq" id="WP_169494763.1">
    <property type="nucleotide sequence ID" value="NZ_JABBGM010000010.1"/>
</dbReference>
<organism evidence="4 5">
    <name type="scientific">Novosphingobium olei</name>
    <dbReference type="NCBI Taxonomy" id="2728851"/>
    <lineage>
        <taxon>Bacteria</taxon>
        <taxon>Pseudomonadati</taxon>
        <taxon>Pseudomonadota</taxon>
        <taxon>Alphaproteobacteria</taxon>
        <taxon>Sphingomonadales</taxon>
        <taxon>Sphingomonadaceae</taxon>
        <taxon>Novosphingobium</taxon>
    </lineage>
</organism>
<gene>
    <name evidence="4" type="ORF">HHL27_17965</name>
</gene>
<comment type="caution">
    <text evidence="4">The sequence shown here is derived from an EMBL/GenBank/DDBJ whole genome shotgun (WGS) entry which is preliminary data.</text>
</comment>
<dbReference type="PROSITE" id="PS51186">
    <property type="entry name" value="GNAT"/>
    <property type="match status" value="1"/>
</dbReference>
<keyword evidence="5" id="KW-1185">Reference proteome</keyword>
<name>A0A7Y0BS87_9SPHN</name>
<evidence type="ECO:0000256" key="1">
    <source>
        <dbReference type="ARBA" id="ARBA00022679"/>
    </source>
</evidence>
<keyword evidence="1 4" id="KW-0808">Transferase</keyword>
<dbReference type="CDD" id="cd04301">
    <property type="entry name" value="NAT_SF"/>
    <property type="match status" value="1"/>
</dbReference>
<dbReference type="InterPro" id="IPR050832">
    <property type="entry name" value="Bact_Acetyltransf"/>
</dbReference>
<dbReference type="SUPFAM" id="SSF55729">
    <property type="entry name" value="Acyl-CoA N-acyltransferases (Nat)"/>
    <property type="match status" value="1"/>
</dbReference>
<proteinExistence type="predicted"/>
<protein>
    <submittedName>
        <fullName evidence="4">GNAT family N-acetyltransferase</fullName>
    </submittedName>
</protein>
<reference evidence="4 5" key="1">
    <citation type="submission" date="2020-04" db="EMBL/GenBank/DDBJ databases">
        <title>Novosphingobium sp. TW-4 isolated from soil.</title>
        <authorList>
            <person name="Dahal R.H."/>
            <person name="Chaudhary D.K."/>
        </authorList>
    </citation>
    <scope>NUCLEOTIDE SEQUENCE [LARGE SCALE GENOMIC DNA]</scope>
    <source>
        <strain evidence="4 5">TW-4</strain>
    </source>
</reference>
<dbReference type="EMBL" id="JABBGM010000010">
    <property type="protein sequence ID" value="NML95564.1"/>
    <property type="molecule type" value="Genomic_DNA"/>
</dbReference>
<evidence type="ECO:0000313" key="5">
    <source>
        <dbReference type="Proteomes" id="UP000583556"/>
    </source>
</evidence>
<dbReference type="Pfam" id="PF00583">
    <property type="entry name" value="Acetyltransf_1"/>
    <property type="match status" value="1"/>
</dbReference>
<dbReference type="InterPro" id="IPR000182">
    <property type="entry name" value="GNAT_dom"/>
</dbReference>
<dbReference type="PANTHER" id="PTHR43877:SF1">
    <property type="entry name" value="ACETYLTRANSFERASE"/>
    <property type="match status" value="1"/>
</dbReference>
<feature type="domain" description="N-acetyltransferase" evidence="3">
    <location>
        <begin position="1"/>
        <end position="172"/>
    </location>
</feature>
<accession>A0A7Y0BS87</accession>
<dbReference type="Gene3D" id="3.40.630.30">
    <property type="match status" value="1"/>
</dbReference>
<dbReference type="GO" id="GO:0016747">
    <property type="term" value="F:acyltransferase activity, transferring groups other than amino-acyl groups"/>
    <property type="evidence" value="ECO:0007669"/>
    <property type="project" value="InterPro"/>
</dbReference>